<dbReference type="Pfam" id="PF12675">
    <property type="entry name" value="DUF3795"/>
    <property type="match status" value="1"/>
</dbReference>
<sequence length="145" mass="17106">MFEINLAAPCGIYCGACRQYLLWKKDLLEERGYKVGCKGCRIRNKNCAFIRRDCSLLRKKEIEFCFECEIFPCEKLKKIDNHYQEKYYVNMINNLKRIKEIGAKKWLKEQEELYTCPICKGEICIHDAECFDCGNKINPNLKNLG</sequence>
<evidence type="ECO:0008006" key="2">
    <source>
        <dbReference type="Google" id="ProtNLM"/>
    </source>
</evidence>
<dbReference type="InterPro" id="IPR024227">
    <property type="entry name" value="DUF3795"/>
</dbReference>
<comment type="caution">
    <text evidence="1">The sequence shown here is derived from an EMBL/GenBank/DDBJ whole genome shotgun (WGS) entry which is preliminary data.</text>
</comment>
<accession>X1VW33</accession>
<dbReference type="EMBL" id="BARW01026080">
    <property type="protein sequence ID" value="GAJ15145.1"/>
    <property type="molecule type" value="Genomic_DNA"/>
</dbReference>
<proteinExistence type="predicted"/>
<reference evidence="1" key="1">
    <citation type="journal article" date="2014" name="Front. Microbiol.">
        <title>High frequency of phylogenetically diverse reductive dehalogenase-homologous genes in deep subseafloor sedimentary metagenomes.</title>
        <authorList>
            <person name="Kawai M."/>
            <person name="Futagami T."/>
            <person name="Toyoda A."/>
            <person name="Takaki Y."/>
            <person name="Nishi S."/>
            <person name="Hori S."/>
            <person name="Arai W."/>
            <person name="Tsubouchi T."/>
            <person name="Morono Y."/>
            <person name="Uchiyama I."/>
            <person name="Ito T."/>
            <person name="Fujiyama A."/>
            <person name="Inagaki F."/>
            <person name="Takami H."/>
        </authorList>
    </citation>
    <scope>NUCLEOTIDE SEQUENCE</scope>
    <source>
        <strain evidence="1">Expedition CK06-06</strain>
    </source>
</reference>
<protein>
    <recommendedName>
        <fullName evidence="2">GON domain-containing protein</fullName>
    </recommendedName>
</protein>
<dbReference type="AlphaFoldDB" id="X1VW33"/>
<name>X1VW33_9ZZZZ</name>
<organism evidence="1">
    <name type="scientific">marine sediment metagenome</name>
    <dbReference type="NCBI Taxonomy" id="412755"/>
    <lineage>
        <taxon>unclassified sequences</taxon>
        <taxon>metagenomes</taxon>
        <taxon>ecological metagenomes</taxon>
    </lineage>
</organism>
<evidence type="ECO:0000313" key="1">
    <source>
        <dbReference type="EMBL" id="GAJ15145.1"/>
    </source>
</evidence>
<gene>
    <name evidence="1" type="ORF">S12H4_42593</name>
</gene>